<dbReference type="SUPFAM" id="SSF51430">
    <property type="entry name" value="NAD(P)-linked oxidoreductase"/>
    <property type="match status" value="1"/>
</dbReference>
<accession>A0A8H7UJG1</accession>
<dbReference type="GO" id="GO:0017109">
    <property type="term" value="C:glutamate-cysteine ligase complex"/>
    <property type="evidence" value="ECO:0007669"/>
    <property type="project" value="TreeGrafter"/>
</dbReference>
<evidence type="ECO:0000256" key="6">
    <source>
        <dbReference type="ARBA" id="ARBA00031154"/>
    </source>
</evidence>
<dbReference type="PANTHER" id="PTHR13295:SF4">
    <property type="entry name" value="GLUTAMATE--CYSTEINE LIGASE REGULATORY SUBUNIT"/>
    <property type="match status" value="1"/>
</dbReference>
<evidence type="ECO:0000313" key="10">
    <source>
        <dbReference type="EMBL" id="KAG2185390.1"/>
    </source>
</evidence>
<sequence length="272" mass="30326">MTVSTTTQHWNGSMPMVPKFDHLVLYTGNVMKTSIAGKNNSLSTKSNLELVAAINDTLRTSLHTSDQPSFHYHEDSGLLEVPDLRLSSIVPVEDRKDVEITAKLFILGSDPSHAAVTQSLNHLHRLLGVSTIENFILSTTNDDVLPAWRSLQELHRNKIVERLGVTDFSQSDLKSFSQKVQVQPAVNQIDLAECCQLPRDLITYAKANNIELLAHSDYSDILPKETLNKIMKAQHLVGDNATLHPRWVLKYTVFVKCRGVVADKGYIVMADA</sequence>
<evidence type="ECO:0000256" key="4">
    <source>
        <dbReference type="ARBA" id="ARBA00022684"/>
    </source>
</evidence>
<organism evidence="10 11">
    <name type="scientific">Umbelopsis vinacea</name>
    <dbReference type="NCBI Taxonomy" id="44442"/>
    <lineage>
        <taxon>Eukaryota</taxon>
        <taxon>Fungi</taxon>
        <taxon>Fungi incertae sedis</taxon>
        <taxon>Mucoromycota</taxon>
        <taxon>Mucoromycotina</taxon>
        <taxon>Umbelopsidomycetes</taxon>
        <taxon>Umbelopsidales</taxon>
        <taxon>Umbelopsidaceae</taxon>
        <taxon>Umbelopsis</taxon>
    </lineage>
</organism>
<dbReference type="GO" id="GO:0006750">
    <property type="term" value="P:glutathione biosynthetic process"/>
    <property type="evidence" value="ECO:0007669"/>
    <property type="project" value="UniProtKB-UniPathway"/>
</dbReference>
<evidence type="ECO:0000256" key="8">
    <source>
        <dbReference type="ARBA" id="ARBA00032926"/>
    </source>
</evidence>
<dbReference type="Pfam" id="PF00248">
    <property type="entry name" value="Aldo_ket_red"/>
    <property type="match status" value="1"/>
</dbReference>
<feature type="domain" description="NADP-dependent oxidoreductase" evidence="9">
    <location>
        <begin position="94"/>
        <end position="216"/>
    </location>
</feature>
<dbReference type="UniPathway" id="UPA00142">
    <property type="reaction ID" value="UER00209"/>
</dbReference>
<dbReference type="InterPro" id="IPR036812">
    <property type="entry name" value="NAD(P)_OxRdtase_dom_sf"/>
</dbReference>
<comment type="subunit">
    <text evidence="3">Heterodimer of a catalytic heavy chain and a regulatory light chain.</text>
</comment>
<dbReference type="Gene3D" id="3.20.20.100">
    <property type="entry name" value="NADP-dependent oxidoreductase domain"/>
    <property type="match status" value="1"/>
</dbReference>
<keyword evidence="11" id="KW-1185">Reference proteome</keyword>
<evidence type="ECO:0000313" key="11">
    <source>
        <dbReference type="Proteomes" id="UP000612746"/>
    </source>
</evidence>
<dbReference type="PANTHER" id="PTHR13295">
    <property type="entry name" value="GLUTAMATE CYSTEINE LIGASE REGULATORY SUBUNIT"/>
    <property type="match status" value="1"/>
</dbReference>
<evidence type="ECO:0000256" key="2">
    <source>
        <dbReference type="ARBA" id="ARBA00008612"/>
    </source>
</evidence>
<dbReference type="AlphaFoldDB" id="A0A8H7UJG1"/>
<evidence type="ECO:0000256" key="1">
    <source>
        <dbReference type="ARBA" id="ARBA00005006"/>
    </source>
</evidence>
<dbReference type="OrthoDB" id="5596051at2759"/>
<dbReference type="Proteomes" id="UP000612746">
    <property type="component" value="Unassembled WGS sequence"/>
</dbReference>
<dbReference type="GO" id="GO:0030234">
    <property type="term" value="F:enzyme regulator activity"/>
    <property type="evidence" value="ECO:0007669"/>
    <property type="project" value="TreeGrafter"/>
</dbReference>
<comment type="similarity">
    <text evidence="2">Belongs to the aldo/keto reductase family. Glutamate--cysteine ligase light chain subfamily.</text>
</comment>
<evidence type="ECO:0000256" key="3">
    <source>
        <dbReference type="ARBA" id="ARBA00011532"/>
    </source>
</evidence>
<evidence type="ECO:0000256" key="5">
    <source>
        <dbReference type="ARBA" id="ARBA00030406"/>
    </source>
</evidence>
<evidence type="ECO:0000259" key="9">
    <source>
        <dbReference type="Pfam" id="PF00248"/>
    </source>
</evidence>
<reference evidence="10" key="1">
    <citation type="submission" date="2020-12" db="EMBL/GenBank/DDBJ databases">
        <title>Metabolic potential, ecology and presence of endohyphal bacteria is reflected in genomic diversity of Mucoromycotina.</title>
        <authorList>
            <person name="Muszewska A."/>
            <person name="Okrasinska A."/>
            <person name="Steczkiewicz K."/>
            <person name="Drgas O."/>
            <person name="Orlowska M."/>
            <person name="Perlinska-Lenart U."/>
            <person name="Aleksandrzak-Piekarczyk T."/>
            <person name="Szatraj K."/>
            <person name="Zielenkiewicz U."/>
            <person name="Pilsyk S."/>
            <person name="Malc E."/>
            <person name="Mieczkowski P."/>
            <person name="Kruszewska J.S."/>
            <person name="Biernat P."/>
            <person name="Pawlowska J."/>
        </authorList>
    </citation>
    <scope>NUCLEOTIDE SEQUENCE</scope>
    <source>
        <strain evidence="10">WA0000051536</strain>
    </source>
</reference>
<protein>
    <recommendedName>
        <fullName evidence="7">GCS light chain</fullName>
    </recommendedName>
    <alternativeName>
        <fullName evidence="5">Gamma-ECS regulatory subunit</fullName>
    </alternativeName>
    <alternativeName>
        <fullName evidence="8">Gamma-glutamylcysteine synthetase regulatory subunit</fullName>
    </alternativeName>
    <alternativeName>
        <fullName evidence="6">Glutamate--cysteine ligase modifier subunit</fullName>
    </alternativeName>
</protein>
<name>A0A8H7UJG1_9FUNG</name>
<gene>
    <name evidence="10" type="ORF">INT44_002181</name>
</gene>
<dbReference type="InterPro" id="IPR032963">
    <property type="entry name" value="Gclm"/>
</dbReference>
<comment type="caution">
    <text evidence="10">The sequence shown here is derived from an EMBL/GenBank/DDBJ whole genome shotgun (WGS) entry which is preliminary data.</text>
</comment>
<dbReference type="GO" id="GO:0035226">
    <property type="term" value="F:glutamate-cysteine ligase catalytic subunit binding"/>
    <property type="evidence" value="ECO:0007669"/>
    <property type="project" value="InterPro"/>
</dbReference>
<comment type="pathway">
    <text evidence="1">Sulfur metabolism; glutathione biosynthesis; glutathione from L-cysteine and L-glutamate: step 1/2.</text>
</comment>
<evidence type="ECO:0000256" key="7">
    <source>
        <dbReference type="ARBA" id="ARBA00031732"/>
    </source>
</evidence>
<keyword evidence="4" id="KW-0317">Glutathione biosynthesis</keyword>
<dbReference type="EMBL" id="JAEPRA010000005">
    <property type="protein sequence ID" value="KAG2185390.1"/>
    <property type="molecule type" value="Genomic_DNA"/>
</dbReference>
<proteinExistence type="inferred from homology"/>
<dbReference type="InterPro" id="IPR023210">
    <property type="entry name" value="NADP_OxRdtase_dom"/>
</dbReference>